<dbReference type="Pfam" id="PF08445">
    <property type="entry name" value="FR47"/>
    <property type="match status" value="1"/>
</dbReference>
<sequence length="343" mass="38212">MDVYSHRADSPTLQTALKSALPYSINLAYRTQHANRTGHAHVLATFPEDVASTPQCWAAAYFDRSMRPETEAWIFAAGEMPHHSSEEEFCQYCRRAMLSLLDYMSTLPTPPMRPDNAPALDLASQHEKEYPSPRSDGTYLPSPGTYMRHLLLPKVVLIGACHERLVKICRDAGIVRRDFPGPDLELNKFIFRIADLPTTKELPEGLRWGEMREQDIDLVKARTSIPRTTKTLLSLKSVGVFDRKTDTAVAWTFLGLDGSLTTLHTEPELRGKGIAKAVASKIIRKYAPGLAIDNDGNAWSHADVYADNVQSESVCRSLGGKALWKDYWVRIDLDKAGALAKSG</sequence>
<dbReference type="Proteomes" id="UP000799777">
    <property type="component" value="Unassembled WGS sequence"/>
</dbReference>
<feature type="domain" description="GCN5-related N-acetyltransferase Rv2170-like" evidence="1">
    <location>
        <begin position="237"/>
        <end position="329"/>
    </location>
</feature>
<dbReference type="PANTHER" id="PTHR20958">
    <property type="entry name" value="GLYCINE N-ACYLTRANSFERASE-LIKE PROTEIN"/>
    <property type="match status" value="1"/>
</dbReference>
<dbReference type="OrthoDB" id="61870at2759"/>
<name>A0A9P4H1D9_9PLEO</name>
<gene>
    <name evidence="2" type="ORF">EK21DRAFT_75506</name>
</gene>
<keyword evidence="3" id="KW-1185">Reference proteome</keyword>
<reference evidence="2" key="1">
    <citation type="journal article" date="2020" name="Stud. Mycol.">
        <title>101 Dothideomycetes genomes: a test case for predicting lifestyles and emergence of pathogens.</title>
        <authorList>
            <person name="Haridas S."/>
            <person name="Albert R."/>
            <person name="Binder M."/>
            <person name="Bloem J."/>
            <person name="Labutti K."/>
            <person name="Salamov A."/>
            <person name="Andreopoulos B."/>
            <person name="Baker S."/>
            <person name="Barry K."/>
            <person name="Bills G."/>
            <person name="Bluhm B."/>
            <person name="Cannon C."/>
            <person name="Castanera R."/>
            <person name="Culley D."/>
            <person name="Daum C."/>
            <person name="Ezra D."/>
            <person name="Gonzalez J."/>
            <person name="Henrissat B."/>
            <person name="Kuo A."/>
            <person name="Liang C."/>
            <person name="Lipzen A."/>
            <person name="Lutzoni F."/>
            <person name="Magnuson J."/>
            <person name="Mondo S."/>
            <person name="Nolan M."/>
            <person name="Ohm R."/>
            <person name="Pangilinan J."/>
            <person name="Park H.-J."/>
            <person name="Ramirez L."/>
            <person name="Alfaro M."/>
            <person name="Sun H."/>
            <person name="Tritt A."/>
            <person name="Yoshinaga Y."/>
            <person name="Zwiers L.-H."/>
            <person name="Turgeon B."/>
            <person name="Goodwin S."/>
            <person name="Spatafora J."/>
            <person name="Crous P."/>
            <person name="Grigoriev I."/>
        </authorList>
    </citation>
    <scope>NUCLEOTIDE SEQUENCE</scope>
    <source>
        <strain evidence="2">CBS 110217</strain>
    </source>
</reference>
<comment type="caution">
    <text evidence="2">The sequence shown here is derived from an EMBL/GenBank/DDBJ whole genome shotgun (WGS) entry which is preliminary data.</text>
</comment>
<evidence type="ECO:0000259" key="1">
    <source>
        <dbReference type="Pfam" id="PF08445"/>
    </source>
</evidence>
<dbReference type="Gene3D" id="3.40.630.30">
    <property type="match status" value="1"/>
</dbReference>
<organism evidence="2 3">
    <name type="scientific">Setomelanomma holmii</name>
    <dbReference type="NCBI Taxonomy" id="210430"/>
    <lineage>
        <taxon>Eukaryota</taxon>
        <taxon>Fungi</taxon>
        <taxon>Dikarya</taxon>
        <taxon>Ascomycota</taxon>
        <taxon>Pezizomycotina</taxon>
        <taxon>Dothideomycetes</taxon>
        <taxon>Pleosporomycetidae</taxon>
        <taxon>Pleosporales</taxon>
        <taxon>Pleosporineae</taxon>
        <taxon>Phaeosphaeriaceae</taxon>
        <taxon>Setomelanomma</taxon>
    </lineage>
</organism>
<dbReference type="AlphaFoldDB" id="A0A9P4H1D9"/>
<dbReference type="GO" id="GO:0016747">
    <property type="term" value="F:acyltransferase activity, transferring groups other than amino-acyl groups"/>
    <property type="evidence" value="ECO:0007669"/>
    <property type="project" value="InterPro"/>
</dbReference>
<proteinExistence type="predicted"/>
<accession>A0A9P4H1D9</accession>
<dbReference type="InterPro" id="IPR013653">
    <property type="entry name" value="GCN5-like_dom"/>
</dbReference>
<dbReference type="InterPro" id="IPR053225">
    <property type="entry name" value="Acyl-CoA_N-acyltransferase"/>
</dbReference>
<dbReference type="PANTHER" id="PTHR20958:SF6">
    <property type="entry name" value="GLYCINE N-ACYLTRANSFERASE-LIKE PROTEIN"/>
    <property type="match status" value="1"/>
</dbReference>
<dbReference type="SUPFAM" id="SSF55729">
    <property type="entry name" value="Acyl-CoA N-acyltransferases (Nat)"/>
    <property type="match status" value="1"/>
</dbReference>
<dbReference type="EMBL" id="ML978256">
    <property type="protein sequence ID" value="KAF2025812.1"/>
    <property type="molecule type" value="Genomic_DNA"/>
</dbReference>
<evidence type="ECO:0000313" key="2">
    <source>
        <dbReference type="EMBL" id="KAF2025812.1"/>
    </source>
</evidence>
<protein>
    <recommendedName>
        <fullName evidence="1">GCN5-related N-acetyltransferase Rv2170-like domain-containing protein</fullName>
    </recommendedName>
</protein>
<dbReference type="InterPro" id="IPR016181">
    <property type="entry name" value="Acyl_CoA_acyltransferase"/>
</dbReference>
<evidence type="ECO:0000313" key="3">
    <source>
        <dbReference type="Proteomes" id="UP000799777"/>
    </source>
</evidence>